<feature type="region of interest" description="Disordered" evidence="1">
    <location>
        <begin position="1"/>
        <end position="24"/>
    </location>
</feature>
<name>A0A4Y2AT79_ARAVE</name>
<evidence type="ECO:0000313" key="3">
    <source>
        <dbReference type="Proteomes" id="UP000499080"/>
    </source>
</evidence>
<dbReference type="EMBL" id="BGPR01081250">
    <property type="protein sequence ID" value="GBL82184.1"/>
    <property type="molecule type" value="Genomic_DNA"/>
</dbReference>
<gene>
    <name evidence="2" type="ORF">AVEN_274179_1</name>
</gene>
<feature type="region of interest" description="Disordered" evidence="1">
    <location>
        <begin position="90"/>
        <end position="119"/>
    </location>
</feature>
<evidence type="ECO:0000313" key="2">
    <source>
        <dbReference type="EMBL" id="GBL82184.1"/>
    </source>
</evidence>
<organism evidence="2 3">
    <name type="scientific">Araneus ventricosus</name>
    <name type="common">Orbweaver spider</name>
    <name type="synonym">Epeira ventricosa</name>
    <dbReference type="NCBI Taxonomy" id="182803"/>
    <lineage>
        <taxon>Eukaryota</taxon>
        <taxon>Metazoa</taxon>
        <taxon>Ecdysozoa</taxon>
        <taxon>Arthropoda</taxon>
        <taxon>Chelicerata</taxon>
        <taxon>Arachnida</taxon>
        <taxon>Araneae</taxon>
        <taxon>Araneomorphae</taxon>
        <taxon>Entelegynae</taxon>
        <taxon>Araneoidea</taxon>
        <taxon>Araneidae</taxon>
        <taxon>Araneus</taxon>
    </lineage>
</organism>
<reference evidence="2 3" key="1">
    <citation type="journal article" date="2019" name="Sci. Rep.">
        <title>Orb-weaving spider Araneus ventricosus genome elucidates the spidroin gene catalogue.</title>
        <authorList>
            <person name="Kono N."/>
            <person name="Nakamura H."/>
            <person name="Ohtoshi R."/>
            <person name="Moran D.A.P."/>
            <person name="Shinohara A."/>
            <person name="Yoshida Y."/>
            <person name="Fujiwara M."/>
            <person name="Mori M."/>
            <person name="Tomita M."/>
            <person name="Arakawa K."/>
        </authorList>
    </citation>
    <scope>NUCLEOTIDE SEQUENCE [LARGE SCALE GENOMIC DNA]</scope>
</reference>
<dbReference type="Proteomes" id="UP000499080">
    <property type="component" value="Unassembled WGS sequence"/>
</dbReference>
<sequence length="119" mass="13191">MVRMTQDVEAQETWPSSPVPSPDSSKVALSALSIVFIRHPSDRIAQALFGAARSSLSSSIFVLQNLFSGMTRIGEFQVCLGRTEEQVHRPAAAENQQIQPENHPSAIPERVFKKGKKRF</sequence>
<evidence type="ECO:0000256" key="1">
    <source>
        <dbReference type="SAM" id="MobiDB-lite"/>
    </source>
</evidence>
<accession>A0A4Y2AT79</accession>
<keyword evidence="3" id="KW-1185">Reference proteome</keyword>
<proteinExistence type="predicted"/>
<comment type="caution">
    <text evidence="2">The sequence shown here is derived from an EMBL/GenBank/DDBJ whole genome shotgun (WGS) entry which is preliminary data.</text>
</comment>
<dbReference type="AlphaFoldDB" id="A0A4Y2AT79"/>
<protein>
    <submittedName>
        <fullName evidence="2">Uncharacterized protein</fullName>
    </submittedName>
</protein>